<evidence type="ECO:0000313" key="7">
    <source>
        <dbReference type="EMBL" id="ACS84416.1"/>
    </source>
</evidence>
<dbReference type="eggNOG" id="COG1452">
    <property type="taxonomic scope" value="Bacteria"/>
</dbReference>
<comment type="function">
    <text evidence="4">Together with LptE, is involved in the assembly of lipopolysaccharide (LPS) at the surface of the outer membrane.</text>
</comment>
<evidence type="ECO:0000256" key="2">
    <source>
        <dbReference type="ARBA" id="ARBA00023136"/>
    </source>
</evidence>
<keyword evidence="2 4" id="KW-0472">Membrane</keyword>
<feature type="domain" description="LptD C-terminal" evidence="6">
    <location>
        <begin position="326"/>
        <end position="712"/>
    </location>
</feature>
<feature type="chain" id="PRO_5009008583" description="LPS-assembly protein LptD" evidence="4">
    <location>
        <begin position="37"/>
        <end position="799"/>
    </location>
</feature>
<dbReference type="GO" id="GO:1990351">
    <property type="term" value="C:transporter complex"/>
    <property type="evidence" value="ECO:0007669"/>
    <property type="project" value="TreeGrafter"/>
</dbReference>
<dbReference type="Pfam" id="PF04453">
    <property type="entry name" value="LptD"/>
    <property type="match status" value="1"/>
</dbReference>
<comment type="caution">
    <text evidence="4">Lacks conserved residue(s) required for the propagation of feature annotation.</text>
</comment>
<keyword evidence="8" id="KW-1185">Reference proteome</keyword>
<evidence type="ECO:0000256" key="4">
    <source>
        <dbReference type="HAMAP-Rule" id="MF_01411"/>
    </source>
</evidence>
<gene>
    <name evidence="4" type="primary">lptD</name>
    <name evidence="7" type="ordered locus">Dd703_0605</name>
</gene>
<dbReference type="InterPro" id="IPR005653">
    <property type="entry name" value="OstA-like_N"/>
</dbReference>
<keyword evidence="3 4" id="KW-0998">Cell outer membrane</keyword>
<dbReference type="InterPro" id="IPR050218">
    <property type="entry name" value="LptD"/>
</dbReference>
<evidence type="ECO:0000259" key="6">
    <source>
        <dbReference type="Pfam" id="PF04453"/>
    </source>
</evidence>
<evidence type="ECO:0000256" key="1">
    <source>
        <dbReference type="ARBA" id="ARBA00022729"/>
    </source>
</evidence>
<protein>
    <recommendedName>
        <fullName evidence="4">LPS-assembly protein LptD</fullName>
    </recommendedName>
</protein>
<evidence type="ECO:0000313" key="8">
    <source>
        <dbReference type="Proteomes" id="UP000002734"/>
    </source>
</evidence>
<dbReference type="PANTHER" id="PTHR30189:SF1">
    <property type="entry name" value="LPS-ASSEMBLY PROTEIN LPTD"/>
    <property type="match status" value="1"/>
</dbReference>
<dbReference type="Proteomes" id="UP000002734">
    <property type="component" value="Chromosome"/>
</dbReference>
<dbReference type="KEGG" id="dda:Dd703_0605"/>
<evidence type="ECO:0000256" key="3">
    <source>
        <dbReference type="ARBA" id="ARBA00023237"/>
    </source>
</evidence>
<dbReference type="PANTHER" id="PTHR30189">
    <property type="entry name" value="LPS-ASSEMBLY PROTEIN"/>
    <property type="match status" value="1"/>
</dbReference>
<dbReference type="HOGENOM" id="CLU_009039_2_0_6"/>
<dbReference type="InterPro" id="IPR020889">
    <property type="entry name" value="LipoPS_assembly_LptD"/>
</dbReference>
<dbReference type="EMBL" id="CP001654">
    <property type="protein sequence ID" value="ACS84416.1"/>
    <property type="molecule type" value="Genomic_DNA"/>
</dbReference>
<dbReference type="GO" id="GO:0015920">
    <property type="term" value="P:lipopolysaccharide transport"/>
    <property type="evidence" value="ECO:0007669"/>
    <property type="project" value="InterPro"/>
</dbReference>
<dbReference type="GO" id="GO:0043165">
    <property type="term" value="P:Gram-negative-bacterium-type cell outer membrane assembly"/>
    <property type="evidence" value="ECO:0007669"/>
    <property type="project" value="UniProtKB-UniRule"/>
</dbReference>
<dbReference type="Gene3D" id="2.60.450.10">
    <property type="entry name" value="Lipopolysaccharide (LPS) transport protein A like domain"/>
    <property type="match status" value="1"/>
</dbReference>
<feature type="signal peptide" evidence="4">
    <location>
        <begin position="1"/>
        <end position="36"/>
    </location>
</feature>
<accession>C6C9G5</accession>
<feature type="domain" description="Organic solvent tolerance-like N-terminal" evidence="5">
    <location>
        <begin position="64"/>
        <end position="205"/>
    </location>
</feature>
<dbReference type="Pfam" id="PF03968">
    <property type="entry name" value="LptD_N"/>
    <property type="match status" value="1"/>
</dbReference>
<dbReference type="InterPro" id="IPR007543">
    <property type="entry name" value="LptD_C"/>
</dbReference>
<proteinExistence type="inferred from homology"/>
<dbReference type="RefSeq" id="WP_012764235.1">
    <property type="nucleotide sequence ID" value="NC_012880.1"/>
</dbReference>
<evidence type="ECO:0000259" key="5">
    <source>
        <dbReference type="Pfam" id="PF03968"/>
    </source>
</evidence>
<dbReference type="NCBIfam" id="NF002997">
    <property type="entry name" value="PRK03761.1"/>
    <property type="match status" value="1"/>
</dbReference>
<dbReference type="HAMAP" id="MF_01411">
    <property type="entry name" value="LPS_assembly_LptD"/>
    <property type="match status" value="1"/>
</dbReference>
<name>C6C9G5_MUSP7</name>
<comment type="similarity">
    <text evidence="4">Belongs to the LptD family.</text>
</comment>
<comment type="subunit">
    <text evidence="4">Component of the lipopolysaccharide transport and assembly complex. Interacts with LptE and LptA.</text>
</comment>
<reference evidence="7" key="1">
    <citation type="submission" date="2009-06" db="EMBL/GenBank/DDBJ databases">
        <title>Complete sequence of Dickeya dadantii Ech703.</title>
        <authorList>
            <consortium name="US DOE Joint Genome Institute"/>
            <person name="Lucas S."/>
            <person name="Copeland A."/>
            <person name="Lapidus A."/>
            <person name="Glavina del Rio T."/>
            <person name="Dalin E."/>
            <person name="Tice H."/>
            <person name="Bruce D."/>
            <person name="Goodwin L."/>
            <person name="Pitluck S."/>
            <person name="Chertkov O."/>
            <person name="Brettin T."/>
            <person name="Detter J.C."/>
            <person name="Han C."/>
            <person name="Larimer F."/>
            <person name="Land M."/>
            <person name="Hauser L."/>
            <person name="Kyrpides N."/>
            <person name="Mikhailova N."/>
            <person name="Balakrishnan V."/>
            <person name="Glasner J."/>
            <person name="Perna N.T."/>
        </authorList>
    </citation>
    <scope>NUCLEOTIDE SEQUENCE [LARGE SCALE GENOMIC DNA]</scope>
    <source>
        <strain evidence="7">Ech703</strain>
    </source>
</reference>
<dbReference type="AlphaFoldDB" id="C6C9G5"/>
<dbReference type="GO" id="GO:0009279">
    <property type="term" value="C:cell outer membrane"/>
    <property type="evidence" value="ECO:0007669"/>
    <property type="project" value="UniProtKB-SubCell"/>
</dbReference>
<comment type="subcellular location">
    <subcellularLocation>
        <location evidence="4">Cell outer membrane</location>
    </subcellularLocation>
</comment>
<organism evidence="7 8">
    <name type="scientific">Musicola paradisiaca (strain Ech703)</name>
    <name type="common">Dickeya paradisiaca</name>
    <name type="synonym">Dickeya dadantii</name>
    <dbReference type="NCBI Taxonomy" id="579405"/>
    <lineage>
        <taxon>Bacteria</taxon>
        <taxon>Pseudomonadati</taxon>
        <taxon>Pseudomonadota</taxon>
        <taxon>Gammaproteobacteria</taxon>
        <taxon>Enterobacterales</taxon>
        <taxon>Pectobacteriaceae</taxon>
        <taxon>Musicola</taxon>
    </lineage>
</organism>
<sequence precursor="true">MTPLMTEHLIPSMKKRFPTLLASLIWSALYSQHALADLASQCMLGIPVYNRPLVTGDTNQLPVHIQADQSQANYPNNAIFTGNVNVEQGNSVLNAQQVQLDQQQGKDKNTPLRTVTATGDVHYDDNQVILTGPKAWSNLNTKDTDVYDGTYQMVGRQGRGDADIMKLRENSRYTILDHGSFTSCLPGDDSWSVVGSEVIQDRQEEVAEIWNARFRIAGVPVFYSPYLQLPIGNKRRSGFLIPNAKYGSRNGFELITPYYWNIAPNYDATITPHVQTKRGLQWQNEFRYLTQPGLGQIEFDWLPDDKQYRRDVKANPSVYGTDDNYTRWLFHWQHAGVMNQVWRFNVDYTKVSDQTYFTDLDSVYGNTTDGYATQKFSMGYAERNWNATVSTRQYQVFSNLASRDIYRAMPQLDLNYYQNDIGPFDLHIYGQAAKFTNINPTLPDATRVHVEPTLSLPLSNQWASLNTEAKLMATHYQQDNLDTYNADNPTSPLKATVNRVMPQYKADGKMVFERNMDLVQGYTQTLEPRAQYLYVPYRNQSSTRAYDSTLLQSDYAGLFRDRTFSGLDRIASANQIATGVTTRLYDQALVERFNASVGQIYYFERPRTGTSSIIDNSDDRGSLSWAGDAYWKFADDWGVRGGLQYDDRLKDFTLGDAALEYRAGGERMFQLNYRFASAEYIQAMLPNITNPGYQQGISQVGVTSSWPLSDRWAIVGAYYYDVKANQPADQLVGLQYSTCCWAVNVGYERKITKWNSTTSQSVYDNRVGFSFELRGLSSNYGLGTDKMLKNGILPYQRAF</sequence>
<dbReference type="STRING" id="579405.Dd703_0605"/>
<keyword evidence="1 4" id="KW-0732">Signal</keyword>